<dbReference type="AlphaFoldDB" id="S8B098"/>
<proteinExistence type="predicted"/>
<protein>
    <submittedName>
        <fullName evidence="2">Uncharacterized protein</fullName>
    </submittedName>
</protein>
<feature type="region of interest" description="Disordered" evidence="1">
    <location>
        <begin position="87"/>
        <end position="114"/>
    </location>
</feature>
<organism evidence="2 3">
    <name type="scientific">Penicillium oxalicum (strain 114-2 / CGMCC 5302)</name>
    <name type="common">Penicillium decumbens</name>
    <dbReference type="NCBI Taxonomy" id="933388"/>
    <lineage>
        <taxon>Eukaryota</taxon>
        <taxon>Fungi</taxon>
        <taxon>Dikarya</taxon>
        <taxon>Ascomycota</taxon>
        <taxon>Pezizomycotina</taxon>
        <taxon>Eurotiomycetes</taxon>
        <taxon>Eurotiomycetidae</taxon>
        <taxon>Eurotiales</taxon>
        <taxon>Aspergillaceae</taxon>
        <taxon>Penicillium</taxon>
    </lineage>
</organism>
<dbReference type="HOGENOM" id="CLU_1797135_0_0_1"/>
<feature type="region of interest" description="Disordered" evidence="1">
    <location>
        <begin position="1"/>
        <end position="35"/>
    </location>
</feature>
<name>S8B098_PENO1</name>
<keyword evidence="3" id="KW-1185">Reference proteome</keyword>
<reference evidence="2 3" key="1">
    <citation type="journal article" date="2013" name="PLoS ONE">
        <title>Genomic and secretomic analyses reveal unique features of the lignocellulolytic enzyme system of Penicillium decumbens.</title>
        <authorList>
            <person name="Liu G."/>
            <person name="Zhang L."/>
            <person name="Wei X."/>
            <person name="Zou G."/>
            <person name="Qin Y."/>
            <person name="Ma L."/>
            <person name="Li J."/>
            <person name="Zheng H."/>
            <person name="Wang S."/>
            <person name="Wang C."/>
            <person name="Xun L."/>
            <person name="Zhao G.-P."/>
            <person name="Zhou Z."/>
            <person name="Qu Y."/>
        </authorList>
    </citation>
    <scope>NUCLEOTIDE SEQUENCE [LARGE SCALE GENOMIC DNA]</scope>
    <source>
        <strain evidence="3">114-2 / CGMCC 5302</strain>
    </source>
</reference>
<evidence type="ECO:0000313" key="3">
    <source>
        <dbReference type="Proteomes" id="UP000019376"/>
    </source>
</evidence>
<dbReference type="Proteomes" id="UP000019376">
    <property type="component" value="Unassembled WGS sequence"/>
</dbReference>
<gene>
    <name evidence="2" type="ORF">PDE_07133</name>
</gene>
<evidence type="ECO:0000313" key="2">
    <source>
        <dbReference type="EMBL" id="EPS32173.1"/>
    </source>
</evidence>
<accession>S8B098</accession>
<sequence>MNQKNQQIAATFEKPPPTTEMTEPGPSKSSTSAPLAHHKIAKNLQAFCVQVLETSHMVIHVVATKKQVILLSLTSIPLPASSHLKRAQSLPAESLGYPTRATGAGRDGTARSRDGQQRYAFQAQSLTPAIRDDRIMQRSGRLRQ</sequence>
<dbReference type="EMBL" id="KB644414">
    <property type="protein sequence ID" value="EPS32173.1"/>
    <property type="molecule type" value="Genomic_DNA"/>
</dbReference>
<evidence type="ECO:0000256" key="1">
    <source>
        <dbReference type="SAM" id="MobiDB-lite"/>
    </source>
</evidence>